<dbReference type="EMBL" id="CP029353">
    <property type="protein sequence ID" value="AWK87743.1"/>
    <property type="molecule type" value="Genomic_DNA"/>
</dbReference>
<dbReference type="SUPFAM" id="SSF54631">
    <property type="entry name" value="CBS-domain pair"/>
    <property type="match status" value="1"/>
</dbReference>
<dbReference type="PANTHER" id="PTHR43080:SF2">
    <property type="entry name" value="CBS DOMAIN-CONTAINING PROTEIN"/>
    <property type="match status" value="1"/>
</dbReference>
<accession>A0A2S2CT93</accession>
<dbReference type="RefSeq" id="WP_109329215.1">
    <property type="nucleotide sequence ID" value="NZ_CP029353.1"/>
</dbReference>
<feature type="domain" description="CBS" evidence="3">
    <location>
        <begin position="7"/>
        <end position="63"/>
    </location>
</feature>
<dbReference type="Gene3D" id="3.10.580.10">
    <property type="entry name" value="CBS-domain"/>
    <property type="match status" value="1"/>
</dbReference>
<evidence type="ECO:0000259" key="3">
    <source>
        <dbReference type="PROSITE" id="PS51371"/>
    </source>
</evidence>
<dbReference type="Proteomes" id="UP000245629">
    <property type="component" value="Chromosome 2"/>
</dbReference>
<dbReference type="SMART" id="SM00116">
    <property type="entry name" value="CBS"/>
    <property type="match status" value="2"/>
</dbReference>
<dbReference type="InterPro" id="IPR000644">
    <property type="entry name" value="CBS_dom"/>
</dbReference>
<gene>
    <name evidence="4" type="ORF">DEW08_17430</name>
</gene>
<dbReference type="InterPro" id="IPR051257">
    <property type="entry name" value="Diverse_CBS-Domain"/>
</dbReference>
<sequence>MKIRDIMTRQVEVVRPDDTIRSAARKMDQFNVGMLPVCDGQTLVGVLTDRDITVRATSAGLAPDQCKVSEVMTAEPRYCYEDDAVIEVTRLMGDLQIRRVPVVDANDRLTGIVALGDLATDAKDDAAVGDALDRISTPSEPDRT</sequence>
<dbReference type="CDD" id="cd04622">
    <property type="entry name" value="CBS_pair_HRP1_like"/>
    <property type="match status" value="1"/>
</dbReference>
<dbReference type="PANTHER" id="PTHR43080">
    <property type="entry name" value="CBS DOMAIN-CONTAINING PROTEIN CBSX3, MITOCHONDRIAL"/>
    <property type="match status" value="1"/>
</dbReference>
<evidence type="ECO:0000256" key="1">
    <source>
        <dbReference type="ARBA" id="ARBA00023122"/>
    </source>
</evidence>
<dbReference type="KEGG" id="azz:DEW08_17430"/>
<dbReference type="InterPro" id="IPR046342">
    <property type="entry name" value="CBS_dom_sf"/>
</dbReference>
<evidence type="ECO:0000313" key="5">
    <source>
        <dbReference type="Proteomes" id="UP000245629"/>
    </source>
</evidence>
<proteinExistence type="predicted"/>
<dbReference type="AlphaFoldDB" id="A0A2S2CT93"/>
<dbReference type="OrthoDB" id="9802114at2"/>
<keyword evidence="1 2" id="KW-0129">CBS domain</keyword>
<evidence type="ECO:0000256" key="2">
    <source>
        <dbReference type="PROSITE-ProRule" id="PRU00703"/>
    </source>
</evidence>
<dbReference type="Pfam" id="PF00571">
    <property type="entry name" value="CBS"/>
    <property type="match status" value="2"/>
</dbReference>
<keyword evidence="5" id="KW-1185">Reference proteome</keyword>
<organism evidence="4 5">
    <name type="scientific">Azospirillum thermophilum</name>
    <dbReference type="NCBI Taxonomy" id="2202148"/>
    <lineage>
        <taxon>Bacteria</taxon>
        <taxon>Pseudomonadati</taxon>
        <taxon>Pseudomonadota</taxon>
        <taxon>Alphaproteobacteria</taxon>
        <taxon>Rhodospirillales</taxon>
        <taxon>Azospirillaceae</taxon>
        <taxon>Azospirillum</taxon>
    </lineage>
</organism>
<dbReference type="PROSITE" id="PS51371">
    <property type="entry name" value="CBS"/>
    <property type="match status" value="2"/>
</dbReference>
<feature type="domain" description="CBS" evidence="3">
    <location>
        <begin position="72"/>
        <end position="128"/>
    </location>
</feature>
<reference evidence="5" key="1">
    <citation type="submission" date="2018-05" db="EMBL/GenBank/DDBJ databases">
        <title>Azospirillum thermophila sp. nov., a novel isolated from hot spring.</title>
        <authorList>
            <person name="Zhao Z."/>
        </authorList>
    </citation>
    <scope>NUCLEOTIDE SEQUENCE [LARGE SCALE GENOMIC DNA]</scope>
    <source>
        <strain evidence="5">CFH 70021</strain>
    </source>
</reference>
<name>A0A2S2CT93_9PROT</name>
<evidence type="ECO:0000313" key="4">
    <source>
        <dbReference type="EMBL" id="AWK87743.1"/>
    </source>
</evidence>
<protein>
    <submittedName>
        <fullName evidence="4">CBS domain-containing protein</fullName>
    </submittedName>
</protein>